<evidence type="ECO:0000259" key="1">
    <source>
        <dbReference type="SMART" id="SM00355"/>
    </source>
</evidence>
<feature type="domain" description="C2H2-type" evidence="1">
    <location>
        <begin position="136"/>
        <end position="161"/>
    </location>
</feature>
<dbReference type="Gene3D" id="3.30.160.60">
    <property type="entry name" value="Classic Zinc Finger"/>
    <property type="match status" value="1"/>
</dbReference>
<dbReference type="AlphaFoldDB" id="A0A9Q9AX16"/>
<dbReference type="SMART" id="SM00355">
    <property type="entry name" value="ZnF_C2H2"/>
    <property type="match status" value="2"/>
</dbReference>
<organism evidence="2 3">
    <name type="scientific">Septoria linicola</name>
    <dbReference type="NCBI Taxonomy" id="215465"/>
    <lineage>
        <taxon>Eukaryota</taxon>
        <taxon>Fungi</taxon>
        <taxon>Dikarya</taxon>
        <taxon>Ascomycota</taxon>
        <taxon>Pezizomycotina</taxon>
        <taxon>Dothideomycetes</taxon>
        <taxon>Dothideomycetidae</taxon>
        <taxon>Mycosphaerellales</taxon>
        <taxon>Mycosphaerellaceae</taxon>
        <taxon>Septoria</taxon>
    </lineage>
</organism>
<name>A0A9Q9AX16_9PEZI</name>
<sequence>MFNIVMNTRKKYEYNPSPSIFNKLAGLFDKALDLESVIEHPSPYPRIARRKSYRQLRDSYSPNNTMSDSKYSSTRLIAPNGYGAVPSPSSSYGSSYYGSPSSAYQAYGSPSSPYQPYNNPVSYSAPPASIPPTVEYCCLMSGCNYAAKRNADLERHYKSMHSAPSSIEMFDCQVSGCHRTGNYGFKRRDKMVDHMREVHKVDVPKKNISSRTTSRRPSETVVTARVVYPDEYADRYYYSR</sequence>
<protein>
    <submittedName>
        <fullName evidence="2">Zinc finger C2H2-type</fullName>
    </submittedName>
</protein>
<proteinExistence type="predicted"/>
<feature type="domain" description="C2H2-type" evidence="1">
    <location>
        <begin position="170"/>
        <end position="199"/>
    </location>
</feature>
<keyword evidence="3" id="KW-1185">Reference proteome</keyword>
<dbReference type="InterPro" id="IPR013087">
    <property type="entry name" value="Znf_C2H2_type"/>
</dbReference>
<evidence type="ECO:0000313" key="3">
    <source>
        <dbReference type="Proteomes" id="UP001056384"/>
    </source>
</evidence>
<reference evidence="2" key="1">
    <citation type="submission" date="2022-06" db="EMBL/GenBank/DDBJ databases">
        <title>Complete genome sequences of two strains of the flax pathogen Septoria linicola.</title>
        <authorList>
            <person name="Lapalu N."/>
            <person name="Simon A."/>
            <person name="Demenou B."/>
            <person name="Paumier D."/>
            <person name="Guillot M.-P."/>
            <person name="Gout L."/>
            <person name="Valade R."/>
        </authorList>
    </citation>
    <scope>NUCLEOTIDE SEQUENCE</scope>
    <source>
        <strain evidence="2">SE15195</strain>
    </source>
</reference>
<dbReference type="EMBL" id="CP099422">
    <property type="protein sequence ID" value="USW53376.1"/>
    <property type="molecule type" value="Genomic_DNA"/>
</dbReference>
<accession>A0A9Q9AX16</accession>
<evidence type="ECO:0000313" key="2">
    <source>
        <dbReference type="EMBL" id="USW53376.1"/>
    </source>
</evidence>
<dbReference type="Proteomes" id="UP001056384">
    <property type="component" value="Chromosome 5"/>
</dbReference>
<gene>
    <name evidence="2" type="ORF">Slin15195_G066950</name>
</gene>